<dbReference type="Proteomes" id="UP000241394">
    <property type="component" value="Chromosome LG9"/>
</dbReference>
<comment type="subcellular location">
    <subcellularLocation>
        <location evidence="1">Nucleus</location>
    </subcellularLocation>
</comment>
<dbReference type="InParanoid" id="A0A2R6R4V4"/>
<dbReference type="GO" id="GO:0005634">
    <property type="term" value="C:nucleus"/>
    <property type="evidence" value="ECO:0007669"/>
    <property type="project" value="UniProtKB-SubCell"/>
</dbReference>
<evidence type="ECO:0000256" key="3">
    <source>
        <dbReference type="ARBA" id="ARBA00023125"/>
    </source>
</evidence>
<name>A0A2R6R4V4_ACTCC</name>
<evidence type="ECO:0000256" key="6">
    <source>
        <dbReference type="SAM" id="MobiDB-lite"/>
    </source>
</evidence>
<dbReference type="SUPFAM" id="SSF47459">
    <property type="entry name" value="HLH, helix-loop-helix DNA-binding domain"/>
    <property type="match status" value="1"/>
</dbReference>
<reference evidence="8 9" key="1">
    <citation type="submission" date="2017-07" db="EMBL/GenBank/DDBJ databases">
        <title>An improved, manually edited Actinidia chinensis var. chinensis (kiwifruit) genome highlights the challenges associated with draft genomes and gene prediction in plants.</title>
        <authorList>
            <person name="Pilkington S."/>
            <person name="Crowhurst R."/>
            <person name="Hilario E."/>
            <person name="Nardozza S."/>
            <person name="Fraser L."/>
            <person name="Peng Y."/>
            <person name="Gunaseelan K."/>
            <person name="Simpson R."/>
            <person name="Tahir J."/>
            <person name="Deroles S."/>
            <person name="Templeton K."/>
            <person name="Luo Z."/>
            <person name="Davy M."/>
            <person name="Cheng C."/>
            <person name="Mcneilage M."/>
            <person name="Scaglione D."/>
            <person name="Liu Y."/>
            <person name="Zhang Q."/>
            <person name="Datson P."/>
            <person name="De Silva N."/>
            <person name="Gardiner S."/>
            <person name="Bassett H."/>
            <person name="Chagne D."/>
            <person name="Mccallum J."/>
            <person name="Dzierzon H."/>
            <person name="Deng C."/>
            <person name="Wang Y.-Y."/>
            <person name="Barron N."/>
            <person name="Manako K."/>
            <person name="Bowen J."/>
            <person name="Foster T."/>
            <person name="Erridge Z."/>
            <person name="Tiffin H."/>
            <person name="Waite C."/>
            <person name="Davies K."/>
            <person name="Grierson E."/>
            <person name="Laing W."/>
            <person name="Kirk R."/>
            <person name="Chen X."/>
            <person name="Wood M."/>
            <person name="Montefiori M."/>
            <person name="Brummell D."/>
            <person name="Schwinn K."/>
            <person name="Catanach A."/>
            <person name="Fullerton C."/>
            <person name="Li D."/>
            <person name="Meiyalaghan S."/>
            <person name="Nieuwenhuizen N."/>
            <person name="Read N."/>
            <person name="Prakash R."/>
            <person name="Hunter D."/>
            <person name="Zhang H."/>
            <person name="Mckenzie M."/>
            <person name="Knabel M."/>
            <person name="Harris A."/>
            <person name="Allan A."/>
            <person name="Chen A."/>
            <person name="Janssen B."/>
            <person name="Plunkett B."/>
            <person name="Dwamena C."/>
            <person name="Voogd C."/>
            <person name="Leif D."/>
            <person name="Lafferty D."/>
            <person name="Souleyre E."/>
            <person name="Varkonyi-Gasic E."/>
            <person name="Gambi F."/>
            <person name="Hanley J."/>
            <person name="Yao J.-L."/>
            <person name="Cheung J."/>
            <person name="David K."/>
            <person name="Warren B."/>
            <person name="Marsh K."/>
            <person name="Snowden K."/>
            <person name="Lin-Wang K."/>
            <person name="Brian L."/>
            <person name="Martinez-Sanchez M."/>
            <person name="Wang M."/>
            <person name="Ileperuma N."/>
            <person name="Macnee N."/>
            <person name="Campin R."/>
            <person name="Mcatee P."/>
            <person name="Drummond R."/>
            <person name="Espley R."/>
            <person name="Ireland H."/>
            <person name="Wu R."/>
            <person name="Atkinson R."/>
            <person name="Karunairetnam S."/>
            <person name="Bulley S."/>
            <person name="Chunkath S."/>
            <person name="Hanley Z."/>
            <person name="Storey R."/>
            <person name="Thrimawithana A."/>
            <person name="Thomson S."/>
            <person name="David C."/>
            <person name="Testolin R."/>
        </authorList>
    </citation>
    <scope>NUCLEOTIDE SEQUENCE [LARGE SCALE GENOMIC DNA]</scope>
    <source>
        <strain evidence="9">cv. Red5</strain>
        <tissue evidence="8">Young leaf</tissue>
    </source>
</reference>
<evidence type="ECO:0000259" key="7">
    <source>
        <dbReference type="PROSITE" id="PS50888"/>
    </source>
</evidence>
<evidence type="ECO:0000256" key="1">
    <source>
        <dbReference type="ARBA" id="ARBA00004123"/>
    </source>
</evidence>
<feature type="region of interest" description="Disordered" evidence="6">
    <location>
        <begin position="1"/>
        <end position="32"/>
    </location>
</feature>
<keyword evidence="4" id="KW-0804">Transcription</keyword>
<dbReference type="Gene3D" id="4.10.280.10">
    <property type="entry name" value="Helix-loop-helix DNA-binding domain"/>
    <property type="match status" value="1"/>
</dbReference>
<dbReference type="AlphaFoldDB" id="A0A2R6R4V4"/>
<dbReference type="GO" id="GO:0080147">
    <property type="term" value="P:root hair cell development"/>
    <property type="evidence" value="ECO:0007669"/>
    <property type="project" value="UniProtKB-ARBA"/>
</dbReference>
<proteinExistence type="predicted"/>
<dbReference type="FunFam" id="4.10.280.10:FF:000017">
    <property type="entry name" value="Transcription factor bHLH66"/>
    <property type="match status" value="1"/>
</dbReference>
<dbReference type="STRING" id="1590841.A0A2R6R4V4"/>
<organism evidence="8 9">
    <name type="scientific">Actinidia chinensis var. chinensis</name>
    <name type="common">Chinese soft-hair kiwi</name>
    <dbReference type="NCBI Taxonomy" id="1590841"/>
    <lineage>
        <taxon>Eukaryota</taxon>
        <taxon>Viridiplantae</taxon>
        <taxon>Streptophyta</taxon>
        <taxon>Embryophyta</taxon>
        <taxon>Tracheophyta</taxon>
        <taxon>Spermatophyta</taxon>
        <taxon>Magnoliopsida</taxon>
        <taxon>eudicotyledons</taxon>
        <taxon>Gunneridae</taxon>
        <taxon>Pentapetalae</taxon>
        <taxon>asterids</taxon>
        <taxon>Ericales</taxon>
        <taxon>Actinidiaceae</taxon>
        <taxon>Actinidia</taxon>
    </lineage>
</organism>
<keyword evidence="5" id="KW-0539">Nucleus</keyword>
<evidence type="ECO:0000313" key="9">
    <source>
        <dbReference type="Proteomes" id="UP000241394"/>
    </source>
</evidence>
<dbReference type="GO" id="GO:0000978">
    <property type="term" value="F:RNA polymerase II cis-regulatory region sequence-specific DNA binding"/>
    <property type="evidence" value="ECO:0007669"/>
    <property type="project" value="TreeGrafter"/>
</dbReference>
<dbReference type="PANTHER" id="PTHR16223:SF268">
    <property type="entry name" value="SPERMATOGENESIS- AND OOGENESIS-SPECIFIC BASIC HELIX-LOOP-HELIX-CONTAINING PROTEIN 2"/>
    <property type="match status" value="1"/>
</dbReference>
<sequence>MQPCSREMQAINSTPNHSLQDLQNNQHQHQQIESPEIQHFDTASSYDDFLDPMLSPWQRQTAMSVAGEIPNPMAAAAGGDHFLFDLDHSEAKLQNHQIGGGGVNLAAMSLLLQQRLLLQSMGVGVGGLNSLEPSLLPPMPLSLDTGEDVINPGSDGSIQDLYNGFGGSLNGTGQTLNQEQQLQNSQGFGAAAAAVNQAQTGGVAAAVQPRQRVRARRGQATDPHSIAERLRREKIAERMKALQELVPNGNKTDKASMLDEIIEYVKFLQLQVKVLSVSRLGGAAAVAPLVADISSEASAGVGRGINGSQTSSTSNNDGGNDSLTVTEQQVAKLLEEDMGSAMQYLQGKGLCLMPISLATAISATCHSRNPFTTATNHHNPLLNGGAVGIAHTSTSMSVLTANSTNGGTESSSCKP</sequence>
<dbReference type="PANTHER" id="PTHR16223">
    <property type="entry name" value="TRANSCRIPTION FACTOR BHLH83-RELATED"/>
    <property type="match status" value="1"/>
</dbReference>
<accession>A0A2R6R4V4</accession>
<dbReference type="InterPro" id="IPR045843">
    <property type="entry name" value="IND-like"/>
</dbReference>
<dbReference type="Pfam" id="PF00010">
    <property type="entry name" value="HLH"/>
    <property type="match status" value="1"/>
</dbReference>
<dbReference type="InterPro" id="IPR011598">
    <property type="entry name" value="bHLH_dom"/>
</dbReference>
<evidence type="ECO:0000256" key="5">
    <source>
        <dbReference type="ARBA" id="ARBA00023242"/>
    </source>
</evidence>
<reference evidence="9" key="2">
    <citation type="journal article" date="2018" name="BMC Genomics">
        <title>A manually annotated Actinidia chinensis var. chinensis (kiwifruit) genome highlights the challenges associated with draft genomes and gene prediction in plants.</title>
        <authorList>
            <person name="Pilkington S.M."/>
            <person name="Crowhurst R."/>
            <person name="Hilario E."/>
            <person name="Nardozza S."/>
            <person name="Fraser L."/>
            <person name="Peng Y."/>
            <person name="Gunaseelan K."/>
            <person name="Simpson R."/>
            <person name="Tahir J."/>
            <person name="Deroles S.C."/>
            <person name="Templeton K."/>
            <person name="Luo Z."/>
            <person name="Davy M."/>
            <person name="Cheng C."/>
            <person name="McNeilage M."/>
            <person name="Scaglione D."/>
            <person name="Liu Y."/>
            <person name="Zhang Q."/>
            <person name="Datson P."/>
            <person name="De Silva N."/>
            <person name="Gardiner S.E."/>
            <person name="Bassett H."/>
            <person name="Chagne D."/>
            <person name="McCallum J."/>
            <person name="Dzierzon H."/>
            <person name="Deng C."/>
            <person name="Wang Y.Y."/>
            <person name="Barron L."/>
            <person name="Manako K."/>
            <person name="Bowen J."/>
            <person name="Foster T.M."/>
            <person name="Erridge Z.A."/>
            <person name="Tiffin H."/>
            <person name="Waite C.N."/>
            <person name="Davies K.M."/>
            <person name="Grierson E.P."/>
            <person name="Laing W.A."/>
            <person name="Kirk R."/>
            <person name="Chen X."/>
            <person name="Wood M."/>
            <person name="Montefiori M."/>
            <person name="Brummell D.A."/>
            <person name="Schwinn K.E."/>
            <person name="Catanach A."/>
            <person name="Fullerton C."/>
            <person name="Li D."/>
            <person name="Meiyalaghan S."/>
            <person name="Nieuwenhuizen N."/>
            <person name="Read N."/>
            <person name="Prakash R."/>
            <person name="Hunter D."/>
            <person name="Zhang H."/>
            <person name="McKenzie M."/>
            <person name="Knabel M."/>
            <person name="Harris A."/>
            <person name="Allan A.C."/>
            <person name="Gleave A."/>
            <person name="Chen A."/>
            <person name="Janssen B.J."/>
            <person name="Plunkett B."/>
            <person name="Ampomah-Dwamena C."/>
            <person name="Voogd C."/>
            <person name="Leif D."/>
            <person name="Lafferty D."/>
            <person name="Souleyre E.J.F."/>
            <person name="Varkonyi-Gasic E."/>
            <person name="Gambi F."/>
            <person name="Hanley J."/>
            <person name="Yao J.L."/>
            <person name="Cheung J."/>
            <person name="David K.M."/>
            <person name="Warren B."/>
            <person name="Marsh K."/>
            <person name="Snowden K.C."/>
            <person name="Lin-Wang K."/>
            <person name="Brian L."/>
            <person name="Martinez-Sanchez M."/>
            <person name="Wang M."/>
            <person name="Ileperuma N."/>
            <person name="Macnee N."/>
            <person name="Campin R."/>
            <person name="McAtee P."/>
            <person name="Drummond R.S.M."/>
            <person name="Espley R.V."/>
            <person name="Ireland H.S."/>
            <person name="Wu R."/>
            <person name="Atkinson R.G."/>
            <person name="Karunairetnam S."/>
            <person name="Bulley S."/>
            <person name="Chunkath S."/>
            <person name="Hanley Z."/>
            <person name="Storey R."/>
            <person name="Thrimawithana A.H."/>
            <person name="Thomson S."/>
            <person name="David C."/>
            <person name="Testolin R."/>
            <person name="Huang H."/>
            <person name="Hellens R.P."/>
            <person name="Schaffer R.J."/>
        </authorList>
    </citation>
    <scope>NUCLEOTIDE SEQUENCE [LARGE SCALE GENOMIC DNA]</scope>
    <source>
        <strain evidence="9">cv. Red5</strain>
    </source>
</reference>
<feature type="compositionally biased region" description="Low complexity" evidence="6">
    <location>
        <begin position="19"/>
        <end position="31"/>
    </location>
</feature>
<dbReference type="OMA" id="EIPNPMA"/>
<dbReference type="OrthoDB" id="2020857at2759"/>
<protein>
    <submittedName>
        <fullName evidence="8">Transcription factor bHLH66 like</fullName>
    </submittedName>
</protein>
<evidence type="ECO:0000313" key="8">
    <source>
        <dbReference type="EMBL" id="PSS21030.1"/>
    </source>
</evidence>
<dbReference type="SMART" id="SM00353">
    <property type="entry name" value="HLH"/>
    <property type="match status" value="1"/>
</dbReference>
<feature type="region of interest" description="Disordered" evidence="6">
    <location>
        <begin position="300"/>
        <end position="322"/>
    </location>
</feature>
<evidence type="ECO:0000256" key="2">
    <source>
        <dbReference type="ARBA" id="ARBA00023015"/>
    </source>
</evidence>
<dbReference type="Gramene" id="PSS21030">
    <property type="protein sequence ID" value="PSS21030"/>
    <property type="gene ID" value="CEY00_Acc10070"/>
</dbReference>
<feature type="domain" description="BHLH" evidence="7">
    <location>
        <begin position="219"/>
        <end position="268"/>
    </location>
</feature>
<comment type="caution">
    <text evidence="8">The sequence shown here is derived from an EMBL/GenBank/DDBJ whole genome shotgun (WGS) entry which is preliminary data.</text>
</comment>
<dbReference type="InterPro" id="IPR036638">
    <property type="entry name" value="HLH_DNA-bd_sf"/>
</dbReference>
<keyword evidence="2" id="KW-0805">Transcription regulation</keyword>
<dbReference type="FunCoup" id="A0A2R6R4V4">
    <property type="interactions" value="1522"/>
</dbReference>
<keyword evidence="3" id="KW-0238">DNA-binding</keyword>
<feature type="compositionally biased region" description="Low complexity" evidence="6">
    <location>
        <begin position="306"/>
        <end position="322"/>
    </location>
</feature>
<evidence type="ECO:0000256" key="4">
    <source>
        <dbReference type="ARBA" id="ARBA00023163"/>
    </source>
</evidence>
<dbReference type="GO" id="GO:0046983">
    <property type="term" value="F:protein dimerization activity"/>
    <property type="evidence" value="ECO:0007669"/>
    <property type="project" value="InterPro"/>
</dbReference>
<dbReference type="EMBL" id="NKQK01000009">
    <property type="protein sequence ID" value="PSS21030.1"/>
    <property type="molecule type" value="Genomic_DNA"/>
</dbReference>
<dbReference type="GO" id="GO:0000981">
    <property type="term" value="F:DNA-binding transcription factor activity, RNA polymerase II-specific"/>
    <property type="evidence" value="ECO:0007669"/>
    <property type="project" value="TreeGrafter"/>
</dbReference>
<keyword evidence="9" id="KW-1185">Reference proteome</keyword>
<dbReference type="PROSITE" id="PS50888">
    <property type="entry name" value="BHLH"/>
    <property type="match status" value="1"/>
</dbReference>
<gene>
    <name evidence="8" type="ORF">CEY00_Acc10070</name>
</gene>